<dbReference type="AlphaFoldDB" id="E9GI32"/>
<evidence type="ECO:0000313" key="3">
    <source>
        <dbReference type="Proteomes" id="UP000000305"/>
    </source>
</evidence>
<feature type="compositionally biased region" description="Polar residues" evidence="1">
    <location>
        <begin position="194"/>
        <end position="205"/>
    </location>
</feature>
<accession>E9GI32</accession>
<name>E9GI32_DAPPU</name>
<feature type="region of interest" description="Disordered" evidence="1">
    <location>
        <begin position="194"/>
        <end position="267"/>
    </location>
</feature>
<dbReference type="InParanoid" id="E9GI32"/>
<dbReference type="HOGENOM" id="CLU_646011_0_0_1"/>
<dbReference type="Proteomes" id="UP000000305">
    <property type="component" value="Unassembled WGS sequence"/>
</dbReference>
<organism evidence="2 3">
    <name type="scientific">Daphnia pulex</name>
    <name type="common">Water flea</name>
    <dbReference type="NCBI Taxonomy" id="6669"/>
    <lineage>
        <taxon>Eukaryota</taxon>
        <taxon>Metazoa</taxon>
        <taxon>Ecdysozoa</taxon>
        <taxon>Arthropoda</taxon>
        <taxon>Crustacea</taxon>
        <taxon>Branchiopoda</taxon>
        <taxon>Diplostraca</taxon>
        <taxon>Cladocera</taxon>
        <taxon>Anomopoda</taxon>
        <taxon>Daphniidae</taxon>
        <taxon>Daphnia</taxon>
    </lineage>
</organism>
<dbReference type="OrthoDB" id="413122at2759"/>
<dbReference type="eggNOG" id="ENOG502SB1A">
    <property type="taxonomic scope" value="Eukaryota"/>
</dbReference>
<dbReference type="KEGG" id="dpx:DAPPUDRAFT_303780"/>
<feature type="compositionally biased region" description="Pro residues" evidence="1">
    <location>
        <begin position="84"/>
        <end position="102"/>
    </location>
</feature>
<feature type="region of interest" description="Disordered" evidence="1">
    <location>
        <begin position="72"/>
        <end position="104"/>
    </location>
</feature>
<feature type="compositionally biased region" description="Pro residues" evidence="1">
    <location>
        <begin position="225"/>
        <end position="239"/>
    </location>
</feature>
<gene>
    <name evidence="2" type="ORF">DAPPUDRAFT_303780</name>
</gene>
<evidence type="ECO:0000313" key="2">
    <source>
        <dbReference type="EMBL" id="EFX80942.1"/>
    </source>
</evidence>
<proteinExistence type="predicted"/>
<reference evidence="2 3" key="1">
    <citation type="journal article" date="2011" name="Science">
        <title>The ecoresponsive genome of Daphnia pulex.</title>
        <authorList>
            <person name="Colbourne J.K."/>
            <person name="Pfrender M.E."/>
            <person name="Gilbert D."/>
            <person name="Thomas W.K."/>
            <person name="Tucker A."/>
            <person name="Oakley T.H."/>
            <person name="Tokishita S."/>
            <person name="Aerts A."/>
            <person name="Arnold G.J."/>
            <person name="Basu M.K."/>
            <person name="Bauer D.J."/>
            <person name="Caceres C.E."/>
            <person name="Carmel L."/>
            <person name="Casola C."/>
            <person name="Choi J.H."/>
            <person name="Detter J.C."/>
            <person name="Dong Q."/>
            <person name="Dusheyko S."/>
            <person name="Eads B.D."/>
            <person name="Frohlich T."/>
            <person name="Geiler-Samerotte K.A."/>
            <person name="Gerlach D."/>
            <person name="Hatcher P."/>
            <person name="Jogdeo S."/>
            <person name="Krijgsveld J."/>
            <person name="Kriventseva E.V."/>
            <person name="Kultz D."/>
            <person name="Laforsch C."/>
            <person name="Lindquist E."/>
            <person name="Lopez J."/>
            <person name="Manak J.R."/>
            <person name="Muller J."/>
            <person name="Pangilinan J."/>
            <person name="Patwardhan R.P."/>
            <person name="Pitluck S."/>
            <person name="Pritham E.J."/>
            <person name="Rechtsteiner A."/>
            <person name="Rho M."/>
            <person name="Rogozin I.B."/>
            <person name="Sakarya O."/>
            <person name="Salamov A."/>
            <person name="Schaack S."/>
            <person name="Shapiro H."/>
            <person name="Shiga Y."/>
            <person name="Skalitzky C."/>
            <person name="Smith Z."/>
            <person name="Souvorov A."/>
            <person name="Sung W."/>
            <person name="Tang Z."/>
            <person name="Tsuchiya D."/>
            <person name="Tu H."/>
            <person name="Vos H."/>
            <person name="Wang M."/>
            <person name="Wolf Y.I."/>
            <person name="Yamagata H."/>
            <person name="Yamada T."/>
            <person name="Ye Y."/>
            <person name="Shaw J.R."/>
            <person name="Andrews J."/>
            <person name="Crease T.J."/>
            <person name="Tang H."/>
            <person name="Lucas S.M."/>
            <person name="Robertson H.M."/>
            <person name="Bork P."/>
            <person name="Koonin E.V."/>
            <person name="Zdobnov E.M."/>
            <person name="Grigoriev I.V."/>
            <person name="Lynch M."/>
            <person name="Boore J.L."/>
        </authorList>
    </citation>
    <scope>NUCLEOTIDE SEQUENCE [LARGE SCALE GENOMIC DNA]</scope>
</reference>
<dbReference type="EMBL" id="GL732545">
    <property type="protein sequence ID" value="EFX80942.1"/>
    <property type="molecule type" value="Genomic_DNA"/>
</dbReference>
<sequence length="425" mass="47406">MTPANQLDHHSGSRKSTSAVRHLFCTSVREEIGKYAAIHGVQAAVRHFSDKLQFAVKESTVRKFKKIFGPPAVQHHRSQSTAPTMPPPSPPPLAHPHTPTVPVPSSLSILQQQTTDPNYYHQPYGHYTNTHMYVSQQPVNSYHNHHQNMYNVMSQPVPPYPSYSSLPPPPQYQPSVPVPLPAYSRNWSEECSDVSTPVLHQSSENPSPPTCLTIPRPSSPATAHPLPPLPPPPLPPPLEINPTSRIPVRQEKITEKKKKTKKSERGSYATYSPQFRLEIGRFAVEYGCQEAADYFKERVGHEIPESTVRGLRDKYVAQQKASGEEVSSLNVLPRGRPLRLGPHDEAVQECIRELKRSGERVNAFVAMATARQVLLQKEPSLLTEFGGPVKLTTNWAKSFLKRIGINKENSSQNNVSLVDPPTQND</sequence>
<protein>
    <submittedName>
        <fullName evidence="2">Uncharacterized protein</fullName>
    </submittedName>
</protein>
<evidence type="ECO:0000256" key="1">
    <source>
        <dbReference type="SAM" id="MobiDB-lite"/>
    </source>
</evidence>
<keyword evidence="3" id="KW-1185">Reference proteome</keyword>